<evidence type="ECO:0000256" key="3">
    <source>
        <dbReference type="ARBA" id="ARBA00022448"/>
    </source>
</evidence>
<dbReference type="Proteomes" id="UP000429181">
    <property type="component" value="Chromosome 3"/>
</dbReference>
<keyword evidence="4" id="KW-1134">Transmembrane beta strand</keyword>
<evidence type="ECO:0000256" key="4">
    <source>
        <dbReference type="ARBA" id="ARBA00022452"/>
    </source>
</evidence>
<organism evidence="11 12">
    <name type="scientific">Bos indicus x Bos taurus</name>
    <name type="common">Hybrid cattle</name>
    <dbReference type="NCBI Taxonomy" id="30522"/>
    <lineage>
        <taxon>Eukaryota</taxon>
        <taxon>Metazoa</taxon>
        <taxon>Chordata</taxon>
        <taxon>Craniata</taxon>
        <taxon>Vertebrata</taxon>
        <taxon>Euteleostomi</taxon>
        <taxon>Mammalia</taxon>
        <taxon>Eutheria</taxon>
        <taxon>Laurasiatheria</taxon>
        <taxon>Artiodactyla</taxon>
        <taxon>Ruminantia</taxon>
        <taxon>Pecora</taxon>
        <taxon>Bovidae</taxon>
        <taxon>Bovinae</taxon>
        <taxon>Bos</taxon>
    </lineage>
</organism>
<dbReference type="Gene3D" id="2.40.160.10">
    <property type="entry name" value="Porin"/>
    <property type="match status" value="1"/>
</dbReference>
<keyword evidence="6" id="KW-1000">Mitochondrion outer membrane</keyword>
<evidence type="ECO:0000313" key="12">
    <source>
        <dbReference type="Proteomes" id="UP000429181"/>
    </source>
</evidence>
<dbReference type="GO" id="GO:0030150">
    <property type="term" value="P:protein import into mitochondrial matrix"/>
    <property type="evidence" value="ECO:0007669"/>
    <property type="project" value="InterPro"/>
</dbReference>
<evidence type="ECO:0000313" key="11">
    <source>
        <dbReference type="Ensembl" id="ENSBIXP00005015700.1"/>
    </source>
</evidence>
<feature type="region of interest" description="Disordered" evidence="10">
    <location>
        <begin position="1"/>
        <end position="29"/>
    </location>
</feature>
<keyword evidence="9" id="KW-0472">Membrane</keyword>
<comment type="subcellular location">
    <subcellularLocation>
        <location evidence="1">Mitochondrion outer membrane</location>
        <topology evidence="1">Multi-pass membrane protein</topology>
    </subcellularLocation>
</comment>
<dbReference type="FunFam" id="2.40.160.10:FF:000006">
    <property type="entry name" value="Translocase of outer mitochondrial membrane 40 like"/>
    <property type="match status" value="1"/>
</dbReference>
<dbReference type="GO" id="GO:0032991">
    <property type="term" value="C:protein-containing complex"/>
    <property type="evidence" value="ECO:0007669"/>
    <property type="project" value="Ensembl"/>
</dbReference>
<protein>
    <submittedName>
        <fullName evidence="11">Translocase of outer mitochondrial membrane 40 like</fullName>
    </submittedName>
</protein>
<evidence type="ECO:0000256" key="9">
    <source>
        <dbReference type="ARBA" id="ARBA00023136"/>
    </source>
</evidence>
<evidence type="ECO:0000256" key="2">
    <source>
        <dbReference type="ARBA" id="ARBA00010510"/>
    </source>
</evidence>
<sequence length="340" mass="37444">MGNTLGLAPMGALPRRSPRREEPLPNPGSFDELHRLCKDVFPAQMEGVKLVVNKVLSSHFQVAHTVHMSALGLPGYHLHAAYAGDWQLSPTEGVLRTVKEILRLDWGREVPLCSVLLTVDTLQQVFPTVVGDMDSGGSLNAQVLLLLAERLRAKAVFQTQQAKFLTWQFDGEYRGDDYTATLTLGNPDLIGESVIVVAHFLQSLTHRLVLGGELVYHRRPGEEGAILTLAGKYSAVHWVATLNVGSGGAHASYYHRANEQVQVGVEFEANTRLQDTTFSFGYHLTLPQANMVFRGLVDSNWCVGAVLEKKMPPLPVTLALGAFLNHWRNRFHCGFSITVG</sequence>
<reference evidence="11 12" key="1">
    <citation type="submission" date="2018-11" db="EMBL/GenBank/DDBJ databases">
        <title>Haplotype-resolved cattle genomes.</title>
        <authorList>
            <person name="Low W.Y."/>
            <person name="Tearle R."/>
            <person name="Bickhart D.M."/>
            <person name="Rosen B.D."/>
            <person name="Koren S."/>
            <person name="Rhie A."/>
            <person name="Hiendleder S."/>
            <person name="Phillippy A.M."/>
            <person name="Smith T.P.L."/>
            <person name="Williams J.L."/>
        </authorList>
    </citation>
    <scope>NUCLEOTIDE SEQUENCE [LARGE SCALE GENOMIC DNA]</scope>
</reference>
<dbReference type="CDD" id="cd07305">
    <property type="entry name" value="Porin3_Tom40"/>
    <property type="match status" value="1"/>
</dbReference>
<evidence type="ECO:0000256" key="6">
    <source>
        <dbReference type="ARBA" id="ARBA00022787"/>
    </source>
</evidence>
<keyword evidence="3" id="KW-0813">Transport</keyword>
<dbReference type="GeneTree" id="ENSGT00390000003308"/>
<keyword evidence="8" id="KW-0496">Mitochondrion</keyword>
<keyword evidence="5" id="KW-0812">Transmembrane</keyword>
<dbReference type="InterPro" id="IPR027246">
    <property type="entry name" value="Porin_Euk/Tom40"/>
</dbReference>
<dbReference type="GO" id="GO:0008320">
    <property type="term" value="F:protein transmembrane transporter activity"/>
    <property type="evidence" value="ECO:0007669"/>
    <property type="project" value="InterPro"/>
</dbReference>
<dbReference type="InterPro" id="IPR037930">
    <property type="entry name" value="Tom40"/>
</dbReference>
<dbReference type="AlphaFoldDB" id="A0A4W2GCI9"/>
<evidence type="ECO:0000256" key="1">
    <source>
        <dbReference type="ARBA" id="ARBA00004374"/>
    </source>
</evidence>
<dbReference type="PANTHER" id="PTHR10802">
    <property type="entry name" value="MITOCHONDRIAL IMPORT RECEPTOR SUBUNIT TOM40"/>
    <property type="match status" value="1"/>
</dbReference>
<proteinExistence type="inferred from homology"/>
<comment type="similarity">
    <text evidence="2">Belongs to the Tom40 family.</text>
</comment>
<name>A0A4W2GCI9_BOBOX</name>
<evidence type="ECO:0000256" key="10">
    <source>
        <dbReference type="SAM" id="MobiDB-lite"/>
    </source>
</evidence>
<keyword evidence="7" id="KW-0653">Protein transport</keyword>
<evidence type="ECO:0000256" key="5">
    <source>
        <dbReference type="ARBA" id="ARBA00022692"/>
    </source>
</evidence>
<evidence type="ECO:0000256" key="8">
    <source>
        <dbReference type="ARBA" id="ARBA00023128"/>
    </source>
</evidence>
<dbReference type="Ensembl" id="ENSBIXT00005026685.1">
    <property type="protein sequence ID" value="ENSBIXP00005015700.1"/>
    <property type="gene ID" value="ENSBIXG00005019519.1"/>
</dbReference>
<reference evidence="11" key="2">
    <citation type="submission" date="2025-08" db="UniProtKB">
        <authorList>
            <consortium name="Ensembl"/>
        </authorList>
    </citation>
    <scope>IDENTIFICATION</scope>
</reference>
<dbReference type="InterPro" id="IPR023614">
    <property type="entry name" value="Porin_dom_sf"/>
</dbReference>
<dbReference type="Pfam" id="PF01459">
    <property type="entry name" value="Porin_3"/>
    <property type="match status" value="1"/>
</dbReference>
<dbReference type="GO" id="GO:0005741">
    <property type="term" value="C:mitochondrial outer membrane"/>
    <property type="evidence" value="ECO:0007669"/>
    <property type="project" value="UniProtKB-SubCell"/>
</dbReference>
<accession>A0A4W2GCI9</accession>
<gene>
    <name evidence="11" type="primary">TOMM40L</name>
</gene>
<evidence type="ECO:0000256" key="7">
    <source>
        <dbReference type="ARBA" id="ARBA00022927"/>
    </source>
</evidence>